<organism evidence="2 3">
    <name type="scientific">Streptococcus pantholopis</name>
    <dbReference type="NCBI Taxonomy" id="1811193"/>
    <lineage>
        <taxon>Bacteria</taxon>
        <taxon>Bacillati</taxon>
        <taxon>Bacillota</taxon>
        <taxon>Bacilli</taxon>
        <taxon>Lactobacillales</taxon>
        <taxon>Streptococcaceae</taxon>
        <taxon>Streptococcus</taxon>
    </lineage>
</organism>
<gene>
    <name evidence="2" type="ORF">A0O21_05475</name>
</gene>
<keyword evidence="3" id="KW-1185">Reference proteome</keyword>
<dbReference type="EMBL" id="CP014699">
    <property type="protein sequence ID" value="AND79518.1"/>
    <property type="molecule type" value="Genomic_DNA"/>
</dbReference>
<evidence type="ECO:0000313" key="3">
    <source>
        <dbReference type="Proteomes" id="UP000077317"/>
    </source>
</evidence>
<dbReference type="KEGG" id="spat:A0O21_05475"/>
<keyword evidence="1" id="KW-0472">Membrane</keyword>
<dbReference type="Proteomes" id="UP000077317">
    <property type="component" value="Chromosome"/>
</dbReference>
<evidence type="ECO:0000256" key="1">
    <source>
        <dbReference type="SAM" id="Phobius"/>
    </source>
</evidence>
<dbReference type="STRING" id="1811193.A0O21_05475"/>
<dbReference type="OrthoDB" id="95800at2"/>
<keyword evidence="1" id="KW-0812">Transmembrane</keyword>
<feature type="transmembrane region" description="Helical" evidence="1">
    <location>
        <begin position="80"/>
        <end position="106"/>
    </location>
</feature>
<dbReference type="Pfam" id="PF22564">
    <property type="entry name" value="HAAS"/>
    <property type="match status" value="1"/>
</dbReference>
<feature type="transmembrane region" description="Helical" evidence="1">
    <location>
        <begin position="147"/>
        <end position="170"/>
    </location>
</feature>
<evidence type="ECO:0000313" key="2">
    <source>
        <dbReference type="EMBL" id="AND79518.1"/>
    </source>
</evidence>
<keyword evidence="1" id="KW-1133">Transmembrane helix</keyword>
<protein>
    <recommendedName>
        <fullName evidence="4">DUF1700 domain-containing protein</fullName>
    </recommendedName>
</protein>
<reference evidence="3" key="2">
    <citation type="submission" date="2016-03" db="EMBL/GenBank/DDBJ databases">
        <title>Streptococcus antelopensis sp. nov., isolated from the feces of the Tibetan antelope (Pantholops hodgsonii) in Hoh Xil National Nature Reserve, Qinghai, China.</title>
        <authorList>
            <person name="Bai X."/>
        </authorList>
    </citation>
    <scope>NUCLEOTIDE SEQUENCE [LARGE SCALE GENOMIC DNA]</scope>
    <source>
        <strain evidence="3">TA 26</strain>
    </source>
</reference>
<proteinExistence type="predicted"/>
<dbReference type="AlphaFoldDB" id="A0A172Q7T9"/>
<accession>A0A172Q7T9</accession>
<name>A0A172Q7T9_9STRE</name>
<sequence length="197" mass="21697">MTRKEYLEQLEKHLKKLPQQDFTEAMDYFSEYFDEAGPENEAQVIEELGSPKEAANEILYRLLDEKMDQNPKSAKSRANLLWIALLALLASPVAFPLFIVAVSLLFTAVIVFFSLLLAAVCVALSFLVVGADFIIEAFMTIPSDFAAALVELGMGGLFLGLPLLLILLILQIGKWCSQLTVTVVGGTVSAIRKRGKQ</sequence>
<feature type="transmembrane region" description="Helical" evidence="1">
    <location>
        <begin position="112"/>
        <end position="135"/>
    </location>
</feature>
<reference evidence="2 3" key="1">
    <citation type="journal article" date="2016" name="Int. J. Syst. Evol. Microbiol.">
        <title>Streptococcuspantholopis sp. nov., isolated from faeces of the Tibetan antelope (Pantholops hodgsonii).</title>
        <authorList>
            <person name="Bai X."/>
            <person name="Xiong Y."/>
            <person name="Lu S."/>
            <person name="Jin D."/>
            <person name="Lai X."/>
            <person name="Yang J."/>
            <person name="Niu L."/>
            <person name="Hu S."/>
            <person name="Meng X."/>
            <person name="Pu J."/>
            <person name="Ye C."/>
            <person name="Xu J."/>
        </authorList>
    </citation>
    <scope>NUCLEOTIDE SEQUENCE [LARGE SCALE GENOMIC DNA]</scope>
    <source>
        <strain evidence="2 3">TA 26</strain>
    </source>
</reference>
<dbReference type="RefSeq" id="WP_067062497.1">
    <property type="nucleotide sequence ID" value="NZ_CP014699.1"/>
</dbReference>
<evidence type="ECO:0008006" key="4">
    <source>
        <dbReference type="Google" id="ProtNLM"/>
    </source>
</evidence>